<dbReference type="EMBL" id="BAABFT010000003">
    <property type="protein sequence ID" value="GAA4316798.1"/>
    <property type="molecule type" value="Genomic_DNA"/>
</dbReference>
<dbReference type="PANTHER" id="PTHR12215:SF15">
    <property type="entry name" value="4'-PHOSPHOPANTETHEINYL TRANSFERASE SUPERFAMILY-RELATED"/>
    <property type="match status" value="1"/>
</dbReference>
<dbReference type="RefSeq" id="WP_345210308.1">
    <property type="nucleotide sequence ID" value="NZ_BAABFT010000003.1"/>
</dbReference>
<dbReference type="GO" id="GO:0016740">
    <property type="term" value="F:transferase activity"/>
    <property type="evidence" value="ECO:0007669"/>
    <property type="project" value="UniProtKB-KW"/>
</dbReference>
<reference evidence="5" key="1">
    <citation type="journal article" date="2019" name="Int. J. Syst. Evol. Microbiol.">
        <title>The Global Catalogue of Microorganisms (GCM) 10K type strain sequencing project: providing services to taxonomists for standard genome sequencing and annotation.</title>
        <authorList>
            <consortium name="The Broad Institute Genomics Platform"/>
            <consortium name="The Broad Institute Genome Sequencing Center for Infectious Disease"/>
            <person name="Wu L."/>
            <person name="Ma J."/>
        </authorList>
    </citation>
    <scope>NUCLEOTIDE SEQUENCE [LARGE SCALE GENOMIC DNA]</scope>
    <source>
        <strain evidence="5">JCM 17705</strain>
    </source>
</reference>
<dbReference type="InterPro" id="IPR037143">
    <property type="entry name" value="4-PPantetheinyl_Trfase_dom_sf"/>
</dbReference>
<organism evidence="4 5">
    <name type="scientific">Mucilaginibacter gynuensis</name>
    <dbReference type="NCBI Taxonomy" id="1302236"/>
    <lineage>
        <taxon>Bacteria</taxon>
        <taxon>Pseudomonadati</taxon>
        <taxon>Bacteroidota</taxon>
        <taxon>Sphingobacteriia</taxon>
        <taxon>Sphingobacteriales</taxon>
        <taxon>Sphingobacteriaceae</taxon>
        <taxon>Mucilaginibacter</taxon>
    </lineage>
</organism>
<evidence type="ECO:0000256" key="1">
    <source>
        <dbReference type="ARBA" id="ARBA00010990"/>
    </source>
</evidence>
<keyword evidence="5" id="KW-1185">Reference proteome</keyword>
<comment type="similarity">
    <text evidence="1">Belongs to the P-Pant transferase superfamily. Gsp/Sfp/HetI/AcpT family.</text>
</comment>
<name>A0ABP8G4D4_9SPHI</name>
<accession>A0ABP8G4D4</accession>
<sequence>MAIQLLYCFNNEVDGLVVDEYLPLLPISIHTEITRYRNVNDQRVRLLARLIIHHALKRDNALQLFNKWERDNFNKPQIAGWKFFNISHSKTLVTVAFGDSPVGIDVEKIREINIDDLIGQFHPEEREYIQQSGDRLTTFYQIWAKKEALLKATGKGLLDDLTSFSCVDDTLLYNNQRWFLQRIAIDPEYMCYVCMDSEDEEVVIEEFAM</sequence>
<evidence type="ECO:0000313" key="5">
    <source>
        <dbReference type="Proteomes" id="UP001500582"/>
    </source>
</evidence>
<dbReference type="Pfam" id="PF01648">
    <property type="entry name" value="ACPS"/>
    <property type="match status" value="1"/>
</dbReference>
<dbReference type="SUPFAM" id="SSF56214">
    <property type="entry name" value="4'-phosphopantetheinyl transferase"/>
    <property type="match status" value="2"/>
</dbReference>
<proteinExistence type="inferred from homology"/>
<gene>
    <name evidence="4" type="ORF">GCM10023149_14030</name>
</gene>
<evidence type="ECO:0000259" key="3">
    <source>
        <dbReference type="Pfam" id="PF01648"/>
    </source>
</evidence>
<dbReference type="Proteomes" id="UP001500582">
    <property type="component" value="Unassembled WGS sequence"/>
</dbReference>
<dbReference type="InterPro" id="IPR050559">
    <property type="entry name" value="P-Pant_transferase_sf"/>
</dbReference>
<dbReference type="InterPro" id="IPR008278">
    <property type="entry name" value="4-PPantetheinyl_Trfase_dom"/>
</dbReference>
<dbReference type="Gene3D" id="3.90.470.20">
    <property type="entry name" value="4'-phosphopantetheinyl transferase domain"/>
    <property type="match status" value="2"/>
</dbReference>
<comment type="caution">
    <text evidence="4">The sequence shown here is derived from an EMBL/GenBank/DDBJ whole genome shotgun (WGS) entry which is preliminary data.</text>
</comment>
<evidence type="ECO:0000313" key="4">
    <source>
        <dbReference type="EMBL" id="GAA4316798.1"/>
    </source>
</evidence>
<evidence type="ECO:0000256" key="2">
    <source>
        <dbReference type="ARBA" id="ARBA00022679"/>
    </source>
</evidence>
<keyword evidence="2 4" id="KW-0808">Transferase</keyword>
<dbReference type="PANTHER" id="PTHR12215">
    <property type="entry name" value="PHOSPHOPANTETHEINE TRANSFERASE"/>
    <property type="match status" value="1"/>
</dbReference>
<feature type="domain" description="4'-phosphopantetheinyl transferase" evidence="3">
    <location>
        <begin position="101"/>
        <end position="179"/>
    </location>
</feature>
<protein>
    <submittedName>
        <fullName evidence="4">4'-phosphopantetheinyl transferase superfamily protein</fullName>
    </submittedName>
</protein>